<evidence type="ECO:0000313" key="2">
    <source>
        <dbReference type="EMBL" id="HIR49951.1"/>
    </source>
</evidence>
<feature type="compositionally biased region" description="Low complexity" evidence="1">
    <location>
        <begin position="69"/>
        <end position="78"/>
    </location>
</feature>
<dbReference type="Proteomes" id="UP000824239">
    <property type="component" value="Unassembled WGS sequence"/>
</dbReference>
<name>A0A9D1AQT9_9FIRM</name>
<reference evidence="2" key="2">
    <citation type="journal article" date="2021" name="PeerJ">
        <title>Extensive microbial diversity within the chicken gut microbiome revealed by metagenomics and culture.</title>
        <authorList>
            <person name="Gilroy R."/>
            <person name="Ravi A."/>
            <person name="Getino M."/>
            <person name="Pursley I."/>
            <person name="Horton D.L."/>
            <person name="Alikhan N.F."/>
            <person name="Baker D."/>
            <person name="Gharbi K."/>
            <person name="Hall N."/>
            <person name="Watson M."/>
            <person name="Adriaenssens E.M."/>
            <person name="Foster-Nyarko E."/>
            <person name="Jarju S."/>
            <person name="Secka A."/>
            <person name="Antonio M."/>
            <person name="Oren A."/>
            <person name="Chaudhuri R.R."/>
            <person name="La Ragione R."/>
            <person name="Hildebrand F."/>
            <person name="Pallen M.J."/>
        </authorList>
    </citation>
    <scope>NUCLEOTIDE SEQUENCE</scope>
    <source>
        <strain evidence="2">ChiBcec15-4380</strain>
    </source>
</reference>
<accession>A0A9D1AQT9</accession>
<proteinExistence type="predicted"/>
<feature type="region of interest" description="Disordered" evidence="1">
    <location>
        <begin position="1"/>
        <end position="88"/>
    </location>
</feature>
<evidence type="ECO:0000256" key="1">
    <source>
        <dbReference type="SAM" id="MobiDB-lite"/>
    </source>
</evidence>
<dbReference type="AlphaFoldDB" id="A0A9D1AQT9"/>
<evidence type="ECO:0000313" key="3">
    <source>
        <dbReference type="Proteomes" id="UP000824239"/>
    </source>
</evidence>
<keyword evidence="2" id="KW-0176">Collagen</keyword>
<reference evidence="2" key="1">
    <citation type="submission" date="2020-10" db="EMBL/GenBank/DDBJ databases">
        <authorList>
            <person name="Gilroy R."/>
        </authorList>
    </citation>
    <scope>NUCLEOTIDE SEQUENCE</scope>
    <source>
        <strain evidence="2">ChiBcec15-4380</strain>
    </source>
</reference>
<sequence length="198" mass="20305">MAGYNGAWTGPQIDEAVRQVTNKDLPADGVKFSDGQTFQQKYDAGQLTGPAGRDGTDGQDGAPGEPGTPGKDGAEGPAGPAGRGITGVTYSSETNLWTITYSDGSSEQVTGPAIPTQLSQLTGDSTHRTVTDAEKSDWDTAATQAAAAMPKSGGTFTGTVKAGGASYESPTTYLLRNTRLASSDTTPTVNGEICWTYG</sequence>
<organism evidence="2 3">
    <name type="scientific">Candidatus Avoscillospira avicola</name>
    <dbReference type="NCBI Taxonomy" id="2840706"/>
    <lineage>
        <taxon>Bacteria</taxon>
        <taxon>Bacillati</taxon>
        <taxon>Bacillota</taxon>
        <taxon>Clostridia</taxon>
        <taxon>Eubacteriales</taxon>
        <taxon>Oscillospiraceae</taxon>
        <taxon>Oscillospiraceae incertae sedis</taxon>
        <taxon>Candidatus Avoscillospira</taxon>
    </lineage>
</organism>
<gene>
    <name evidence="2" type="ORF">IAA53_01465</name>
</gene>
<dbReference type="EMBL" id="DVHE01000012">
    <property type="protein sequence ID" value="HIR49951.1"/>
    <property type="molecule type" value="Genomic_DNA"/>
</dbReference>
<comment type="caution">
    <text evidence="2">The sequence shown here is derived from an EMBL/GenBank/DDBJ whole genome shotgun (WGS) entry which is preliminary data.</text>
</comment>
<protein>
    <submittedName>
        <fullName evidence="2">Collagen-like protein</fullName>
    </submittedName>
</protein>